<proteinExistence type="predicted"/>
<dbReference type="AlphaFoldDB" id="A0A7W8ZTE9"/>
<keyword evidence="1" id="KW-1133">Transmembrane helix</keyword>
<evidence type="ECO:0000256" key="1">
    <source>
        <dbReference type="SAM" id="Phobius"/>
    </source>
</evidence>
<protein>
    <submittedName>
        <fullName evidence="2">Uncharacterized protein</fullName>
    </submittedName>
</protein>
<evidence type="ECO:0000313" key="3">
    <source>
        <dbReference type="Proteomes" id="UP000561726"/>
    </source>
</evidence>
<evidence type="ECO:0000313" key="2">
    <source>
        <dbReference type="EMBL" id="MBB5639858.1"/>
    </source>
</evidence>
<dbReference type="Proteomes" id="UP000561726">
    <property type="component" value="Unassembled WGS sequence"/>
</dbReference>
<keyword evidence="1" id="KW-0812">Transmembrane</keyword>
<feature type="transmembrane region" description="Helical" evidence="1">
    <location>
        <begin position="12"/>
        <end position="36"/>
    </location>
</feature>
<organism evidence="2 3">
    <name type="scientific">Cryobacterium roopkundense</name>
    <dbReference type="NCBI Taxonomy" id="1001240"/>
    <lineage>
        <taxon>Bacteria</taxon>
        <taxon>Bacillati</taxon>
        <taxon>Actinomycetota</taxon>
        <taxon>Actinomycetes</taxon>
        <taxon>Micrococcales</taxon>
        <taxon>Microbacteriaceae</taxon>
        <taxon>Cryobacterium</taxon>
    </lineage>
</organism>
<keyword evidence="1" id="KW-0472">Membrane</keyword>
<accession>A0A7W8ZTE9</accession>
<feature type="transmembrane region" description="Helical" evidence="1">
    <location>
        <begin position="93"/>
        <end position="116"/>
    </location>
</feature>
<gene>
    <name evidence="2" type="ORF">BJ997_000406</name>
</gene>
<feature type="transmembrane region" description="Helical" evidence="1">
    <location>
        <begin position="136"/>
        <end position="156"/>
    </location>
</feature>
<reference evidence="2 3" key="1">
    <citation type="submission" date="2020-08" db="EMBL/GenBank/DDBJ databases">
        <title>Sequencing the genomes of 1000 actinobacteria strains.</title>
        <authorList>
            <person name="Klenk H.-P."/>
        </authorList>
    </citation>
    <scope>NUCLEOTIDE SEQUENCE [LARGE SCALE GENOMIC DNA]</scope>
    <source>
        <strain evidence="2 3">DSM 21065</strain>
    </source>
</reference>
<name>A0A7W8ZTE9_9MICO</name>
<feature type="transmembrane region" description="Helical" evidence="1">
    <location>
        <begin position="67"/>
        <end position="86"/>
    </location>
</feature>
<sequence>MGKTEIPQPHRTVRMAGLGLGIVCAYALAGVLQVLVWNPLAAVPGSTLGQIRADMARANESLTADWVIGWGAIGVALAAAVFLTAAARRTNRIDLVVAAYLVLLVFAAPSHMFVAFAPGMSLADTFMISGGDHAPWGVVLYLVSTAAMVTLIVLIVRSARAASANLAAAYERTDGEFGPTA</sequence>
<comment type="caution">
    <text evidence="2">The sequence shown here is derived from an EMBL/GenBank/DDBJ whole genome shotgun (WGS) entry which is preliminary data.</text>
</comment>
<dbReference type="RefSeq" id="WP_052542006.1">
    <property type="nucleotide sequence ID" value="NZ_JACHBQ010000001.1"/>
</dbReference>
<dbReference type="EMBL" id="JACHBQ010000001">
    <property type="protein sequence ID" value="MBB5639858.1"/>
    <property type="molecule type" value="Genomic_DNA"/>
</dbReference>